<keyword evidence="4" id="KW-0812">Transmembrane</keyword>
<keyword evidence="9" id="KW-1185">Reference proteome</keyword>
<organism evidence="8 9">
    <name type="scientific">Mangrovicoccus algicola</name>
    <dbReference type="NCBI Taxonomy" id="2771008"/>
    <lineage>
        <taxon>Bacteria</taxon>
        <taxon>Pseudomonadati</taxon>
        <taxon>Pseudomonadota</taxon>
        <taxon>Alphaproteobacteria</taxon>
        <taxon>Rhodobacterales</taxon>
        <taxon>Paracoccaceae</taxon>
        <taxon>Mangrovicoccus</taxon>
    </lineage>
</organism>
<gene>
    <name evidence="8" type="ORF">ICN82_16080</name>
</gene>
<dbReference type="Proteomes" id="UP000609121">
    <property type="component" value="Unassembled WGS sequence"/>
</dbReference>
<dbReference type="InterPro" id="IPR050422">
    <property type="entry name" value="X-Pro_aminopeptidase_P"/>
</dbReference>
<dbReference type="GO" id="GO:0046872">
    <property type="term" value="F:metal ion binding"/>
    <property type="evidence" value="ECO:0007669"/>
    <property type="project" value="UniProtKB-KW"/>
</dbReference>
<dbReference type="InterPro" id="IPR036005">
    <property type="entry name" value="Creatinase/aminopeptidase-like"/>
</dbReference>
<evidence type="ECO:0000313" key="9">
    <source>
        <dbReference type="Proteomes" id="UP000609121"/>
    </source>
</evidence>
<evidence type="ECO:0000259" key="7">
    <source>
        <dbReference type="Pfam" id="PF16188"/>
    </source>
</evidence>
<dbReference type="Gene3D" id="3.40.350.10">
    <property type="entry name" value="Creatinase/prolidase N-terminal domain"/>
    <property type="match status" value="2"/>
</dbReference>
<feature type="domain" description="Peptidase M24 C-terminal" evidence="7">
    <location>
        <begin position="547"/>
        <end position="606"/>
    </location>
</feature>
<comment type="similarity">
    <text evidence="1">Belongs to the peptidase M24B family.</text>
</comment>
<feature type="domain" description="Peptidase M24" evidence="5">
    <location>
        <begin position="317"/>
        <end position="533"/>
    </location>
</feature>
<dbReference type="FunFam" id="3.90.230.10:FF:000009">
    <property type="entry name" value="xaa-Pro aminopeptidase 2"/>
    <property type="match status" value="1"/>
</dbReference>
<evidence type="ECO:0000313" key="8">
    <source>
        <dbReference type="EMBL" id="MBE3639721.1"/>
    </source>
</evidence>
<feature type="domain" description="Creatinase N-terminal" evidence="6">
    <location>
        <begin position="17"/>
        <end position="153"/>
    </location>
</feature>
<dbReference type="InterPro" id="IPR029149">
    <property type="entry name" value="Creatin/AminoP/Spt16_N"/>
</dbReference>
<evidence type="ECO:0000256" key="1">
    <source>
        <dbReference type="ARBA" id="ARBA00008766"/>
    </source>
</evidence>
<name>A0A8J7CLA7_9RHOB</name>
<evidence type="ECO:0000259" key="5">
    <source>
        <dbReference type="Pfam" id="PF00557"/>
    </source>
</evidence>
<dbReference type="GO" id="GO:0005737">
    <property type="term" value="C:cytoplasm"/>
    <property type="evidence" value="ECO:0007669"/>
    <property type="project" value="UniProtKB-ARBA"/>
</dbReference>
<dbReference type="RefSeq" id="WP_193184651.1">
    <property type="nucleotide sequence ID" value="NZ_JACVXA010000057.1"/>
</dbReference>
<feature type="transmembrane region" description="Helical" evidence="4">
    <location>
        <begin position="53"/>
        <end position="77"/>
    </location>
</feature>
<protein>
    <submittedName>
        <fullName evidence="8">Aminopeptidase P family protein</fullName>
    </submittedName>
</protein>
<dbReference type="GO" id="GO:0070006">
    <property type="term" value="F:metalloaminopeptidase activity"/>
    <property type="evidence" value="ECO:0007669"/>
    <property type="project" value="InterPro"/>
</dbReference>
<accession>A0A8J7CLA7</accession>
<dbReference type="PANTHER" id="PTHR43763:SF6">
    <property type="entry name" value="XAA-PRO AMINOPEPTIDASE 1"/>
    <property type="match status" value="1"/>
</dbReference>
<dbReference type="InterPro" id="IPR000587">
    <property type="entry name" value="Creatinase_N"/>
</dbReference>
<dbReference type="SUPFAM" id="SSF55920">
    <property type="entry name" value="Creatinase/aminopeptidase"/>
    <property type="match status" value="1"/>
</dbReference>
<dbReference type="InterPro" id="IPR000994">
    <property type="entry name" value="Pept_M24"/>
</dbReference>
<dbReference type="PANTHER" id="PTHR43763">
    <property type="entry name" value="XAA-PRO AMINOPEPTIDASE 1"/>
    <property type="match status" value="1"/>
</dbReference>
<dbReference type="Pfam" id="PF16188">
    <property type="entry name" value="Peptidase_M24_C"/>
    <property type="match status" value="1"/>
</dbReference>
<comment type="caution">
    <text evidence="8">The sequence shown here is derived from an EMBL/GenBank/DDBJ whole genome shotgun (WGS) entry which is preliminary data.</text>
</comment>
<keyword evidence="2" id="KW-0479">Metal-binding</keyword>
<dbReference type="InterPro" id="IPR032416">
    <property type="entry name" value="Peptidase_M24_C"/>
</dbReference>
<dbReference type="Pfam" id="PF01321">
    <property type="entry name" value="Creatinase_N"/>
    <property type="match status" value="1"/>
</dbReference>
<dbReference type="AlphaFoldDB" id="A0A8J7CLA7"/>
<keyword evidence="4" id="KW-1133">Transmembrane helix</keyword>
<reference evidence="8" key="1">
    <citation type="submission" date="2020-09" db="EMBL/GenBank/DDBJ databases">
        <title>A novel bacterium of genus Mangrovicoccus, isolated from South China Sea.</title>
        <authorList>
            <person name="Huang H."/>
            <person name="Mo K."/>
            <person name="Hu Y."/>
        </authorList>
    </citation>
    <scope>NUCLEOTIDE SEQUENCE</scope>
    <source>
        <strain evidence="8">HB182678</strain>
    </source>
</reference>
<dbReference type="InterPro" id="IPR033740">
    <property type="entry name" value="Pept_M24B"/>
</dbReference>
<evidence type="ECO:0000256" key="3">
    <source>
        <dbReference type="ARBA" id="ARBA00022801"/>
    </source>
</evidence>
<evidence type="ECO:0000259" key="6">
    <source>
        <dbReference type="Pfam" id="PF01321"/>
    </source>
</evidence>
<sequence length="606" mass="65200">MFQSFTSAARPEQGPPRLAAFRAALAEEGLDGFIVPRADAHQGEYVAAHDDRLAWLTGFTGSAGFVIVLPGIAGIFVDGRYRLQARVQCDPAAYTPVHWPETLPADWLKEQLAGAAQIGFDPWLHTVQEIETLRAALSGTSVTLVETPSPVDRLWQDQPPPPMEPATAYPDDLAGQSAAGKRAALAAALREAGEDSAVLTQPDGINWLLNIRGGDIPRVPVAHGFALLQSDGSVELFMEPAKLAGLGNHLGPEVRIHPPAEFGPALARLAGRVRIDKTSVPVAVHAALVAAGAEIVPGREPCLLPKACKSETELAAARRAHARDAAAVVEFLAWLEKRTDELARGGPGLTEIDVVTRLEDCRRATGELRDIAFDTICGAGPNGAIMHYRVTEDSNRALAPGELVLVDSGGQYLDGTTDITRTMAVGQATEEARICYTRVLRGLIAISLARFPDGIAGRDLDALARMPLWQAGQDFNHGTGHGVGQYLSVHEGPQRISRASQEVLKPGMILSNEPGYYRDGAFGIRLENLIAVTPAPALDGGDADRAMLCFETLTYVPFDRRMIVAEMLTESERRWINAYHASTCDRLASLVSREASAWLERVTEPL</sequence>
<evidence type="ECO:0000256" key="2">
    <source>
        <dbReference type="ARBA" id="ARBA00022723"/>
    </source>
</evidence>
<proteinExistence type="inferred from homology"/>
<keyword evidence="4" id="KW-0472">Membrane</keyword>
<dbReference type="Gene3D" id="3.90.230.10">
    <property type="entry name" value="Creatinase/methionine aminopeptidase superfamily"/>
    <property type="match status" value="1"/>
</dbReference>
<dbReference type="CDD" id="cd01085">
    <property type="entry name" value="APP"/>
    <property type="match status" value="1"/>
</dbReference>
<keyword evidence="3" id="KW-0378">Hydrolase</keyword>
<evidence type="ECO:0000256" key="4">
    <source>
        <dbReference type="SAM" id="Phobius"/>
    </source>
</evidence>
<dbReference type="Pfam" id="PF00557">
    <property type="entry name" value="Peptidase_M24"/>
    <property type="match status" value="1"/>
</dbReference>
<keyword evidence="8" id="KW-0645">Protease</keyword>
<dbReference type="Pfam" id="PF16189">
    <property type="entry name" value="Creatinase_N_2"/>
    <property type="match status" value="1"/>
</dbReference>
<dbReference type="SUPFAM" id="SSF53092">
    <property type="entry name" value="Creatinase/prolidase N-terminal domain"/>
    <property type="match status" value="1"/>
</dbReference>
<dbReference type="EMBL" id="JACVXA010000057">
    <property type="protein sequence ID" value="MBE3639721.1"/>
    <property type="molecule type" value="Genomic_DNA"/>
</dbReference>
<keyword evidence="8" id="KW-0031">Aminopeptidase</keyword>